<dbReference type="PANTHER" id="PTHR43742:SF9">
    <property type="entry name" value="TETRATHIONATE REDUCTASE SUBUNIT A"/>
    <property type="match status" value="1"/>
</dbReference>
<accession>A0A126QM27</accession>
<evidence type="ECO:0000256" key="1">
    <source>
        <dbReference type="ARBA" id="ARBA00010312"/>
    </source>
</evidence>
<dbReference type="Gene3D" id="3.40.50.740">
    <property type="match status" value="1"/>
</dbReference>
<dbReference type="InterPro" id="IPR027467">
    <property type="entry name" value="MopterinOxRdtase_cofactor_BS"/>
</dbReference>
<evidence type="ECO:0000256" key="6">
    <source>
        <dbReference type="ARBA" id="ARBA00023002"/>
    </source>
</evidence>
<dbReference type="KEGG" id="dej:AWY79_07465"/>
<dbReference type="Pfam" id="PF04879">
    <property type="entry name" value="Molybdop_Fe4S4"/>
    <property type="match status" value="1"/>
</dbReference>
<dbReference type="PROSITE" id="PS00551">
    <property type="entry name" value="MOLYBDOPTERIN_PROK_1"/>
    <property type="match status" value="1"/>
</dbReference>
<keyword evidence="7" id="KW-0408">Iron</keyword>
<evidence type="ECO:0000256" key="7">
    <source>
        <dbReference type="ARBA" id="ARBA00023004"/>
    </source>
</evidence>
<dbReference type="GO" id="GO:0051539">
    <property type="term" value="F:4 iron, 4 sulfur cluster binding"/>
    <property type="evidence" value="ECO:0007669"/>
    <property type="project" value="UniProtKB-KW"/>
</dbReference>
<dbReference type="InterPro" id="IPR050612">
    <property type="entry name" value="Prok_Mopterin_Oxidored"/>
</dbReference>
<dbReference type="Gene3D" id="2.20.25.90">
    <property type="entry name" value="ADC-like domains"/>
    <property type="match status" value="1"/>
</dbReference>
<evidence type="ECO:0000259" key="9">
    <source>
        <dbReference type="PROSITE" id="PS51669"/>
    </source>
</evidence>
<dbReference type="RefSeq" id="WP_066802085.1">
    <property type="nucleotide sequence ID" value="NZ_CP014206.1"/>
</dbReference>
<reference evidence="10 12" key="1">
    <citation type="journal article" date="2016" name="Front. Microbiol.">
        <title>Genome Sequence of the Piezophilic, Mesophilic Sulfate-Reducing Bacterium Desulfovibrio indicus J2T.</title>
        <authorList>
            <person name="Cao J."/>
            <person name="Maignien L."/>
            <person name="Shao Z."/>
            <person name="Alain K."/>
            <person name="Jebbar M."/>
        </authorList>
    </citation>
    <scope>NUCLEOTIDE SEQUENCE [LARGE SCALE GENOMIC DNA]</scope>
    <source>
        <strain evidence="10 12">J2</strain>
    </source>
</reference>
<dbReference type="PROSITE" id="PS51669">
    <property type="entry name" value="4FE4S_MOW_BIS_MGD"/>
    <property type="match status" value="1"/>
</dbReference>
<dbReference type="EMBL" id="CP014206">
    <property type="protein sequence ID" value="AMK10961.1"/>
    <property type="molecule type" value="Genomic_DNA"/>
</dbReference>
<keyword evidence="12" id="KW-1185">Reference proteome</keyword>
<name>A0A126QM27_9BACT</name>
<organism evidence="11 13">
    <name type="scientific">Pseudodesulfovibrio indicus</name>
    <dbReference type="NCBI Taxonomy" id="1716143"/>
    <lineage>
        <taxon>Bacteria</taxon>
        <taxon>Pseudomonadati</taxon>
        <taxon>Thermodesulfobacteriota</taxon>
        <taxon>Desulfovibrionia</taxon>
        <taxon>Desulfovibrionales</taxon>
        <taxon>Desulfovibrionaceae</taxon>
    </lineage>
</organism>
<keyword evidence="4" id="KW-0479">Metal-binding</keyword>
<keyword evidence="6" id="KW-0560">Oxidoreductase</keyword>
<gene>
    <name evidence="10" type="ORF">AWY79_07465</name>
    <name evidence="11" type="ORF">EDC59_101362</name>
</gene>
<dbReference type="SMART" id="SM00926">
    <property type="entry name" value="Molybdop_Fe4S4"/>
    <property type="match status" value="1"/>
</dbReference>
<dbReference type="InterPro" id="IPR009010">
    <property type="entry name" value="Asp_de-COase-like_dom_sf"/>
</dbReference>
<dbReference type="AlphaFoldDB" id="A0A126QM27"/>
<dbReference type="OrthoDB" id="9803192at2"/>
<dbReference type="InterPro" id="IPR006963">
    <property type="entry name" value="Mopterin_OxRdtase_4Fe-4S_dom"/>
</dbReference>
<dbReference type="Gene3D" id="3.40.228.10">
    <property type="entry name" value="Dimethylsulfoxide Reductase, domain 2"/>
    <property type="match status" value="1"/>
</dbReference>
<proteinExistence type="inferred from homology"/>
<sequence>MGKEYVKSICGMCSVRCPIEVEVVDGKAEYIQGNPDAAGIMGSLCPRGAAGTALTYDEDRPQYPMVRTGKRGEGKWKQVSWDEALDYVADELTRIQDTYGKNSVLFSDRGGPFRDFYRAFLRGIGTANYNNHDSACARNVQNAALSVFGFGRKGVSYDLKNAKHVILQQRNIMEAINVAEVNNLLTGIEKGCKLTVIDIRANVPATKADNFFMVRPGTDYGFNLAVINVLINKELYDKKFVADWFEDFDKLAEFIKPYTPEWCEAETGVPAADLIAFCEQLAEAAPSVIWHPGWMTARYSDSFWMTRTIYIINAMLGAIGAKGGLPFMNKPGNVGAKGLKSFMEIYPKPEGKRADGIGWMDGRKHFDAGPGLVHLAYEAAVAEDPYPIKAYIVQRHDPLMAFPDKHDVRAKWDDIELVVAATFSWSDTAWYADVILPISPYLERDEILMTKNGPKPAFQVRKRAIEPVYDTKAVWEIYAGLAKRMGLKELDYTNIEDIWKFQLEGTGVSVADFEKTGIVTLASEPLYQPVKEGSFKTPSGKVQVIDAKLEGDGQPSLKPYVSPERPPEGKFRITFGRCALHTQGHTVNNSLLFEQMPENTLWINTKRAAELGIENGEYVSISNTGYEAKIKAFVTDFIHPEAVFMIHGFGHDLPCESRAKGMGAADNMLMPKGIQKWDRGGGAVAMQEHFVEVAKA</sequence>
<keyword evidence="8" id="KW-0411">Iron-sulfur</keyword>
<dbReference type="GO" id="GO:0046872">
    <property type="term" value="F:metal ion binding"/>
    <property type="evidence" value="ECO:0007669"/>
    <property type="project" value="UniProtKB-KW"/>
</dbReference>
<dbReference type="GO" id="GO:0043546">
    <property type="term" value="F:molybdopterin cofactor binding"/>
    <property type="evidence" value="ECO:0007669"/>
    <property type="project" value="InterPro"/>
</dbReference>
<dbReference type="InterPro" id="IPR006656">
    <property type="entry name" value="Mopterin_OxRdtase"/>
</dbReference>
<evidence type="ECO:0000256" key="2">
    <source>
        <dbReference type="ARBA" id="ARBA00022485"/>
    </source>
</evidence>
<evidence type="ECO:0000313" key="11">
    <source>
        <dbReference type="EMBL" id="TDT91959.1"/>
    </source>
</evidence>
<dbReference type="CDD" id="cd02778">
    <property type="entry name" value="MopB_CT_Thiosulfate-R-like"/>
    <property type="match status" value="1"/>
</dbReference>
<evidence type="ECO:0000256" key="5">
    <source>
        <dbReference type="ARBA" id="ARBA00022729"/>
    </source>
</evidence>
<dbReference type="Pfam" id="PF01568">
    <property type="entry name" value="Molydop_binding"/>
    <property type="match status" value="1"/>
</dbReference>
<keyword evidence="3" id="KW-0500">Molybdenum</keyword>
<dbReference type="Pfam" id="PF00384">
    <property type="entry name" value="Molybdopterin"/>
    <property type="match status" value="1"/>
</dbReference>
<evidence type="ECO:0000313" key="10">
    <source>
        <dbReference type="EMBL" id="AMK10961.1"/>
    </source>
</evidence>
<evidence type="ECO:0000313" key="13">
    <source>
        <dbReference type="Proteomes" id="UP000295506"/>
    </source>
</evidence>
<dbReference type="PANTHER" id="PTHR43742">
    <property type="entry name" value="TRIMETHYLAMINE-N-OXIDE REDUCTASE"/>
    <property type="match status" value="1"/>
</dbReference>
<reference evidence="11 13" key="2">
    <citation type="submission" date="2019-03" db="EMBL/GenBank/DDBJ databases">
        <title>Genomic Encyclopedia of Type Strains, Phase IV (KMG-IV): sequencing the most valuable type-strain genomes for metagenomic binning, comparative biology and taxonomic classification.</title>
        <authorList>
            <person name="Goeker M."/>
        </authorList>
    </citation>
    <scope>NUCLEOTIDE SEQUENCE [LARGE SCALE GENOMIC DNA]</scope>
    <source>
        <strain evidence="11 13">DSM 101483</strain>
    </source>
</reference>
<evidence type="ECO:0000256" key="8">
    <source>
        <dbReference type="ARBA" id="ARBA00023014"/>
    </source>
</evidence>
<dbReference type="Gene3D" id="2.40.40.20">
    <property type="match status" value="1"/>
</dbReference>
<dbReference type="InterPro" id="IPR006657">
    <property type="entry name" value="MoPterin_dinucl-bd_dom"/>
</dbReference>
<keyword evidence="5" id="KW-0732">Signal</keyword>
<dbReference type="SUPFAM" id="SSF53706">
    <property type="entry name" value="Formate dehydrogenase/DMSO reductase, domains 1-3"/>
    <property type="match status" value="1"/>
</dbReference>
<keyword evidence="2" id="KW-0004">4Fe-4S</keyword>
<dbReference type="Proteomes" id="UP000295506">
    <property type="component" value="Unassembled WGS sequence"/>
</dbReference>
<evidence type="ECO:0000256" key="4">
    <source>
        <dbReference type="ARBA" id="ARBA00022723"/>
    </source>
</evidence>
<dbReference type="SUPFAM" id="SSF50692">
    <property type="entry name" value="ADC-like"/>
    <property type="match status" value="1"/>
</dbReference>
<dbReference type="GO" id="GO:0016491">
    <property type="term" value="F:oxidoreductase activity"/>
    <property type="evidence" value="ECO:0007669"/>
    <property type="project" value="UniProtKB-KW"/>
</dbReference>
<evidence type="ECO:0000313" key="12">
    <source>
        <dbReference type="Proteomes" id="UP000055611"/>
    </source>
</evidence>
<dbReference type="Proteomes" id="UP000055611">
    <property type="component" value="Chromosome"/>
</dbReference>
<dbReference type="EMBL" id="SOBK01000001">
    <property type="protein sequence ID" value="TDT91959.1"/>
    <property type="molecule type" value="Genomic_DNA"/>
</dbReference>
<feature type="domain" description="4Fe-4S Mo/W bis-MGD-type" evidence="9">
    <location>
        <begin position="3"/>
        <end position="59"/>
    </location>
</feature>
<protein>
    <submittedName>
        <fullName evidence="10 11">Thiosulfate reductase</fullName>
    </submittedName>
</protein>
<evidence type="ECO:0000256" key="3">
    <source>
        <dbReference type="ARBA" id="ARBA00022505"/>
    </source>
</evidence>
<comment type="similarity">
    <text evidence="1">Belongs to the prokaryotic molybdopterin-containing oxidoreductase family.</text>
</comment>